<keyword evidence="8" id="KW-1185">Reference proteome</keyword>
<reference evidence="7 8" key="1">
    <citation type="submission" date="2022-06" db="EMBL/GenBank/DDBJ databases">
        <title>Halogeometricum sp. a new haloarchaeum isolate from saline soil.</title>
        <authorList>
            <person name="Strakova D."/>
            <person name="Galisteo C."/>
            <person name="Sanchez-Porro C."/>
            <person name="Ventosa A."/>
        </authorList>
    </citation>
    <scope>NUCLEOTIDE SEQUENCE [LARGE SCALE GENOMIC DNA]</scope>
    <source>
        <strain evidence="8">S3BR25-2</strain>
    </source>
</reference>
<evidence type="ECO:0000256" key="5">
    <source>
        <dbReference type="ARBA" id="ARBA00023002"/>
    </source>
</evidence>
<sequence>MSERIGSGSGEPTETVDAEAVREFAESFHGTVIRPADEAYEEARKIWNGMIDRRPALIARCSGTADVVAAVGFAREHGLPLAVRGGGHNVAGSAVCDDGLVVDLSEMTGVFVDPAARRARAQGGATIGDVDRETQLFGLAAPLGVVSATGIAGLTLNGGVGHLRRKYGLSLDNLVSAEVVTADGRVRTASEEENPDLFWAIRGGGGNFGVVTSFEYRLHEVGPEVFGLFVWHRGDSEEALRAFRGYAEGASRNASVLPFYAVVPELEEFPEASWGDPAVAFLGCYDGPVAEAEAEFRALREFADPVVDFSGPMAYTDLQSMLDADYPDGLRYYWKAVYVTELTDEVLGLVRRRGAGSPSPLSTVDIWHLGGAIGDVAPDATAFRHREPAFMITFEANWEDPATDDENVAWARDGITELGDLPVSKGAYGNFPGLGEDPARLLFGENYDRVVEVKATYDPENLFRLNQNVAPSA</sequence>
<dbReference type="InterPro" id="IPR050416">
    <property type="entry name" value="FAD-linked_Oxidoreductase"/>
</dbReference>
<proteinExistence type="inferred from homology"/>
<keyword evidence="5" id="KW-0560">Oxidoreductase</keyword>
<name>A0ABU2G864_9EURY</name>
<keyword evidence="4" id="KW-0274">FAD</keyword>
<dbReference type="Pfam" id="PF08031">
    <property type="entry name" value="BBE"/>
    <property type="match status" value="1"/>
</dbReference>
<dbReference type="InterPro" id="IPR012951">
    <property type="entry name" value="BBE"/>
</dbReference>
<dbReference type="SUPFAM" id="SSF56176">
    <property type="entry name" value="FAD-binding/transporter-associated domain-like"/>
    <property type="match status" value="1"/>
</dbReference>
<dbReference type="PANTHER" id="PTHR42973:SF39">
    <property type="entry name" value="FAD-BINDING PCMH-TYPE DOMAIN-CONTAINING PROTEIN"/>
    <property type="match status" value="1"/>
</dbReference>
<dbReference type="InterPro" id="IPR016166">
    <property type="entry name" value="FAD-bd_PCMH"/>
</dbReference>
<comment type="cofactor">
    <cofactor evidence="1">
        <name>FAD</name>
        <dbReference type="ChEBI" id="CHEBI:57692"/>
    </cofactor>
</comment>
<protein>
    <submittedName>
        <fullName evidence="7">FAD-binding oxidoreductase</fullName>
    </submittedName>
</protein>
<dbReference type="EMBL" id="JAMQOQ010000006">
    <property type="protein sequence ID" value="MDS0296449.1"/>
    <property type="molecule type" value="Genomic_DNA"/>
</dbReference>
<organism evidence="7 8">
    <name type="scientific">Halogeometricum luteum</name>
    <dbReference type="NCBI Taxonomy" id="2950537"/>
    <lineage>
        <taxon>Archaea</taxon>
        <taxon>Methanobacteriati</taxon>
        <taxon>Methanobacteriota</taxon>
        <taxon>Stenosarchaea group</taxon>
        <taxon>Halobacteria</taxon>
        <taxon>Halobacteriales</taxon>
        <taxon>Haloferacaceae</taxon>
        <taxon>Halogeometricum</taxon>
    </lineage>
</organism>
<dbReference type="InterPro" id="IPR016167">
    <property type="entry name" value="FAD-bd_PCMH_sub1"/>
</dbReference>
<dbReference type="PANTHER" id="PTHR42973">
    <property type="entry name" value="BINDING OXIDOREDUCTASE, PUTATIVE (AFU_ORTHOLOGUE AFUA_1G17690)-RELATED"/>
    <property type="match status" value="1"/>
</dbReference>
<evidence type="ECO:0000313" key="8">
    <source>
        <dbReference type="Proteomes" id="UP001254813"/>
    </source>
</evidence>
<dbReference type="InterPro" id="IPR016169">
    <property type="entry name" value="FAD-bd_PCMH_sub2"/>
</dbReference>
<dbReference type="PROSITE" id="PS00862">
    <property type="entry name" value="OX2_COVAL_FAD"/>
    <property type="match status" value="1"/>
</dbReference>
<dbReference type="Gene3D" id="3.40.462.20">
    <property type="match status" value="1"/>
</dbReference>
<dbReference type="PROSITE" id="PS51387">
    <property type="entry name" value="FAD_PCMH"/>
    <property type="match status" value="1"/>
</dbReference>
<dbReference type="Gene3D" id="3.30.465.10">
    <property type="match status" value="1"/>
</dbReference>
<comment type="similarity">
    <text evidence="2">Belongs to the oxygen-dependent FAD-linked oxidoreductase family.</text>
</comment>
<dbReference type="Pfam" id="PF01565">
    <property type="entry name" value="FAD_binding_4"/>
    <property type="match status" value="1"/>
</dbReference>
<evidence type="ECO:0000256" key="3">
    <source>
        <dbReference type="ARBA" id="ARBA00022630"/>
    </source>
</evidence>
<dbReference type="Gene3D" id="3.30.43.10">
    <property type="entry name" value="Uridine Diphospho-n-acetylenolpyruvylglucosamine Reductase, domain 2"/>
    <property type="match status" value="1"/>
</dbReference>
<feature type="domain" description="FAD-binding PCMH-type" evidence="6">
    <location>
        <begin position="50"/>
        <end position="221"/>
    </location>
</feature>
<gene>
    <name evidence="7" type="ORF">NDI79_19950</name>
</gene>
<evidence type="ECO:0000313" key="7">
    <source>
        <dbReference type="EMBL" id="MDS0296449.1"/>
    </source>
</evidence>
<evidence type="ECO:0000256" key="1">
    <source>
        <dbReference type="ARBA" id="ARBA00001974"/>
    </source>
</evidence>
<dbReference type="Proteomes" id="UP001254813">
    <property type="component" value="Unassembled WGS sequence"/>
</dbReference>
<evidence type="ECO:0000259" key="6">
    <source>
        <dbReference type="PROSITE" id="PS51387"/>
    </source>
</evidence>
<accession>A0ABU2G864</accession>
<evidence type="ECO:0000256" key="2">
    <source>
        <dbReference type="ARBA" id="ARBA00005466"/>
    </source>
</evidence>
<dbReference type="InterPro" id="IPR006094">
    <property type="entry name" value="Oxid_FAD_bind_N"/>
</dbReference>
<keyword evidence="3" id="KW-0285">Flavoprotein</keyword>
<evidence type="ECO:0000256" key="4">
    <source>
        <dbReference type="ARBA" id="ARBA00022827"/>
    </source>
</evidence>
<comment type="caution">
    <text evidence="7">The sequence shown here is derived from an EMBL/GenBank/DDBJ whole genome shotgun (WGS) entry which is preliminary data.</text>
</comment>
<dbReference type="InterPro" id="IPR006093">
    <property type="entry name" value="Oxy_OxRdtase_FAD_BS"/>
</dbReference>
<dbReference type="InterPro" id="IPR036318">
    <property type="entry name" value="FAD-bd_PCMH-like_sf"/>
</dbReference>
<dbReference type="RefSeq" id="WP_310930457.1">
    <property type="nucleotide sequence ID" value="NZ_JAMQOQ010000006.1"/>
</dbReference>